<evidence type="ECO:0000256" key="4">
    <source>
        <dbReference type="ARBA" id="ARBA00013031"/>
    </source>
</evidence>
<evidence type="ECO:0000259" key="12">
    <source>
        <dbReference type="Pfam" id="PF24621"/>
    </source>
</evidence>
<organism evidence="13 14">
    <name type="scientific">Tigheibacillus halophilus</name>
    <dbReference type="NCBI Taxonomy" id="361280"/>
    <lineage>
        <taxon>Bacteria</taxon>
        <taxon>Bacillati</taxon>
        <taxon>Bacillota</taxon>
        <taxon>Bacilli</taxon>
        <taxon>Bacillales</taxon>
        <taxon>Bacillaceae</taxon>
        <taxon>Tigheibacillus</taxon>
    </lineage>
</organism>
<comment type="caution">
    <text evidence="13">The sequence shown here is derived from an EMBL/GenBank/DDBJ whole genome shotgun (WGS) entry which is preliminary data.</text>
</comment>
<dbReference type="CDD" id="cd02185">
    <property type="entry name" value="AroH"/>
    <property type="match status" value="1"/>
</dbReference>
<comment type="pathway">
    <text evidence="3 9">Metabolic intermediate biosynthesis; chorismate biosynthesis; chorismate from D-erythrose 4-phosphate and phosphoenolpyruvate: step 2/7.</text>
</comment>
<dbReference type="SUPFAM" id="SSF56796">
    <property type="entry name" value="Dehydroquinate synthase-like"/>
    <property type="match status" value="1"/>
</dbReference>
<dbReference type="SUPFAM" id="SSF55298">
    <property type="entry name" value="YjgF-like"/>
    <property type="match status" value="1"/>
</dbReference>
<keyword evidence="9" id="KW-0547">Nucleotide-binding</keyword>
<dbReference type="Pfam" id="PF07736">
    <property type="entry name" value="CM_1"/>
    <property type="match status" value="1"/>
</dbReference>
<sequence length="480" mass="53587">MTIQVKSSKNEYPIHIGKALLKHLDELIPSHYTSVFIVADQTVASLYLNQVISGINRKNVHTTVIASGETSKSIHTFYNLHTEAIKAGLDRKSLIIALGGGMVGDLAGFVASTFMRGIDFVQLPTTILAHDSSVGGKVAINHEAGKNLIGNFHSPAMVIYDVATLQSLPEKEIRSGFAELMKEAMIANNGFYDQLLSTKLHKLDYSFLTDFLTEGMRIKAKIVEQDEKENGARKFLNFGHTLGHALEAELGYGKMTHGEAVANGMLFAATVSERLYGCDLRFKELLGWMRQNDYPILHENMDCDSLLLRMKTDKKNISGHVQMVLLKKNWLSCDEGTGGSYTLGVFERIFGGDESEMTRGIRGATTVNKNNYTEIIFHTKELLREMTIKNNVSPEDISHMFISATNDITAAFPAKAAREFPGWGHVPVMCMREMEVPGSLEKCIRIMMVVNTEKPQTEMNHIFHRDAKELRPDLIAEKER</sequence>
<comment type="catalytic activity">
    <reaction evidence="1 9">
        <text>7-phospho-2-dehydro-3-deoxy-D-arabino-heptonate = 3-dehydroquinate + phosphate</text>
        <dbReference type="Rhea" id="RHEA:21968"/>
        <dbReference type="ChEBI" id="CHEBI:32364"/>
        <dbReference type="ChEBI" id="CHEBI:43474"/>
        <dbReference type="ChEBI" id="CHEBI:58394"/>
        <dbReference type="EC" id="4.2.3.4"/>
    </reaction>
</comment>
<feature type="domain" description="3-dehydroquinate synthase N-terminal" evidence="11">
    <location>
        <begin position="63"/>
        <end position="174"/>
    </location>
</feature>
<evidence type="ECO:0000256" key="5">
    <source>
        <dbReference type="ARBA" id="ARBA00022605"/>
    </source>
</evidence>
<evidence type="ECO:0000256" key="7">
    <source>
        <dbReference type="ARBA" id="ARBA00023141"/>
    </source>
</evidence>
<feature type="binding site" evidence="9">
    <location>
        <begin position="67"/>
        <end position="72"/>
    </location>
    <ligand>
        <name>NAD(+)</name>
        <dbReference type="ChEBI" id="CHEBI:57540"/>
    </ligand>
</feature>
<comment type="function">
    <text evidence="9">Catalyzes the conversion of 3-deoxy-D-arabino-heptulosonate 7-phosphate (DAHP) to dehydroquinate (DHQ).</text>
</comment>
<feature type="binding site" evidence="9">
    <location>
        <position position="179"/>
    </location>
    <ligand>
        <name>Zn(2+)</name>
        <dbReference type="ChEBI" id="CHEBI:29105"/>
    </ligand>
</feature>
<dbReference type="PROSITE" id="PS51167">
    <property type="entry name" value="CHORISMATE_MUT_1"/>
    <property type="match status" value="1"/>
</dbReference>
<evidence type="ECO:0000256" key="1">
    <source>
        <dbReference type="ARBA" id="ARBA00001393"/>
    </source>
</evidence>
<dbReference type="InterPro" id="IPR016037">
    <property type="entry name" value="DHQ_synth_AroB"/>
</dbReference>
<dbReference type="NCBIfam" id="TIGR01357">
    <property type="entry name" value="aroB"/>
    <property type="match status" value="1"/>
</dbReference>
<feature type="binding site" evidence="9">
    <location>
        <begin position="125"/>
        <end position="126"/>
    </location>
    <ligand>
        <name>NAD(+)</name>
        <dbReference type="ChEBI" id="CHEBI:57540"/>
    </ligand>
</feature>
<keyword evidence="9" id="KW-0862">Zinc</keyword>
<keyword evidence="10" id="KW-0413">Isomerase</keyword>
<feature type="binding site" evidence="9">
    <location>
        <position position="240"/>
    </location>
    <ligand>
        <name>Zn(2+)</name>
        <dbReference type="ChEBI" id="CHEBI:29105"/>
    </ligand>
</feature>
<comment type="subcellular location">
    <subcellularLocation>
        <location evidence="9">Cytoplasm</location>
    </subcellularLocation>
</comment>
<feature type="domain" description="3-dehydroquinate synthase C-terminal" evidence="12">
    <location>
        <begin position="176"/>
        <end position="316"/>
    </location>
</feature>
<dbReference type="NCBIfam" id="TIGR01796">
    <property type="entry name" value="CM_mono_aroH"/>
    <property type="match status" value="1"/>
</dbReference>
<dbReference type="Proteomes" id="UP001281447">
    <property type="component" value="Unassembled WGS sequence"/>
</dbReference>
<dbReference type="Pfam" id="PF24621">
    <property type="entry name" value="DHQS_C"/>
    <property type="match status" value="1"/>
</dbReference>
<keyword evidence="5 9" id="KW-0028">Amino-acid biosynthesis</keyword>
<proteinExistence type="inferred from homology"/>
<keyword evidence="9" id="KW-0963">Cytoplasm</keyword>
<comment type="caution">
    <text evidence="9">Lacks conserved residue(s) required for the propagation of feature annotation.</text>
</comment>
<dbReference type="PANTHER" id="PTHR43622:SF7">
    <property type="entry name" value="3-DEHYDROQUINATE SYNTHASE, CHLOROPLASTIC"/>
    <property type="match status" value="1"/>
</dbReference>
<keyword evidence="7 9" id="KW-0057">Aromatic amino acid biosynthesis</keyword>
<evidence type="ECO:0000256" key="3">
    <source>
        <dbReference type="ARBA" id="ARBA00004661"/>
    </source>
</evidence>
<feature type="binding site" evidence="9">
    <location>
        <position position="257"/>
    </location>
    <ligand>
        <name>Zn(2+)</name>
        <dbReference type="ChEBI" id="CHEBI:29105"/>
    </ligand>
</feature>
<evidence type="ECO:0000256" key="6">
    <source>
        <dbReference type="ARBA" id="ARBA00023027"/>
    </source>
</evidence>
<evidence type="ECO:0000313" key="14">
    <source>
        <dbReference type="Proteomes" id="UP001281447"/>
    </source>
</evidence>
<comment type="similarity">
    <text evidence="9">Belongs to the sugar phosphate cyclases superfamily. Dehydroquinate synthase family.</text>
</comment>
<dbReference type="HAMAP" id="MF_00110">
    <property type="entry name" value="DHQ_synthase"/>
    <property type="match status" value="1"/>
</dbReference>
<dbReference type="GO" id="GO:0003856">
    <property type="term" value="F:3-dehydroquinate synthase activity"/>
    <property type="evidence" value="ECO:0007669"/>
    <property type="project" value="UniProtKB-EC"/>
</dbReference>
<reference evidence="13 14" key="1">
    <citation type="submission" date="2023-10" db="EMBL/GenBank/DDBJ databases">
        <title>Virgibacillus halophilus 5B73C genome.</title>
        <authorList>
            <person name="Miliotis G."/>
            <person name="Sengupta P."/>
            <person name="Hameed A."/>
            <person name="Chuvochina M."/>
            <person name="Mcdonagh F."/>
            <person name="Simpson A.C."/>
            <person name="Singh N.K."/>
            <person name="Rekha P.D."/>
            <person name="Raman K."/>
            <person name="Hugenholtz P."/>
            <person name="Venkateswaran K."/>
        </authorList>
    </citation>
    <scope>NUCLEOTIDE SEQUENCE [LARGE SCALE GENOMIC DNA]</scope>
    <source>
        <strain evidence="13 14">5B73C</strain>
    </source>
</reference>
<protein>
    <recommendedName>
        <fullName evidence="4 9">3-dehydroquinate synthase</fullName>
        <shortName evidence="9">DHQS</shortName>
        <ecNumber evidence="4 9">4.2.3.4</ecNumber>
    </recommendedName>
</protein>
<dbReference type="Gene3D" id="3.40.50.1970">
    <property type="match status" value="1"/>
</dbReference>
<evidence type="ECO:0000256" key="9">
    <source>
        <dbReference type="HAMAP-Rule" id="MF_00110"/>
    </source>
</evidence>
<dbReference type="InterPro" id="IPR008243">
    <property type="entry name" value="Chorismate_mutase_AroH"/>
</dbReference>
<evidence type="ECO:0000313" key="13">
    <source>
        <dbReference type="EMBL" id="MDY0396563.1"/>
    </source>
</evidence>
<name>A0ABU5CB75_9BACI</name>
<keyword evidence="9" id="KW-0479">Metal-binding</keyword>
<dbReference type="InterPro" id="IPR035959">
    <property type="entry name" value="RutC-like_sf"/>
</dbReference>
<keyword evidence="6 9" id="KW-0520">NAD</keyword>
<dbReference type="PANTHER" id="PTHR43622">
    <property type="entry name" value="3-DEHYDROQUINATE SYNTHASE"/>
    <property type="match status" value="1"/>
</dbReference>
<dbReference type="Pfam" id="PF01761">
    <property type="entry name" value="DHQ_synthase"/>
    <property type="match status" value="1"/>
</dbReference>
<comment type="cofactor">
    <cofactor evidence="2 9">
        <name>NAD(+)</name>
        <dbReference type="ChEBI" id="CHEBI:57540"/>
    </cofactor>
</comment>
<dbReference type="Gene3D" id="3.30.1330.40">
    <property type="entry name" value="RutC-like"/>
    <property type="match status" value="1"/>
</dbReference>
<evidence type="ECO:0000256" key="2">
    <source>
        <dbReference type="ARBA" id="ARBA00001911"/>
    </source>
</evidence>
<dbReference type="CDD" id="cd08195">
    <property type="entry name" value="DHQS"/>
    <property type="match status" value="1"/>
</dbReference>
<dbReference type="EMBL" id="JAWDIP010000004">
    <property type="protein sequence ID" value="MDY0396563.1"/>
    <property type="molecule type" value="Genomic_DNA"/>
</dbReference>
<dbReference type="InterPro" id="IPR030960">
    <property type="entry name" value="DHQS/DOIS_N"/>
</dbReference>
<keyword evidence="8 9" id="KW-0456">Lyase</keyword>
<dbReference type="Gene3D" id="1.20.1090.10">
    <property type="entry name" value="Dehydroquinate synthase-like - alpha domain"/>
    <property type="match status" value="1"/>
</dbReference>
<evidence type="ECO:0000256" key="10">
    <source>
        <dbReference type="PROSITE-ProRule" id="PRU00514"/>
    </source>
</evidence>
<evidence type="ECO:0000256" key="8">
    <source>
        <dbReference type="ARBA" id="ARBA00023239"/>
    </source>
</evidence>
<accession>A0ABU5CB75</accession>
<keyword evidence="9" id="KW-0170">Cobalt</keyword>
<gene>
    <name evidence="9 13" type="primary">aroB</name>
    <name evidence="13" type="ORF">RWE15_22460</name>
</gene>
<comment type="catalytic activity">
    <reaction evidence="10">
        <text>chorismate = prephenate</text>
        <dbReference type="Rhea" id="RHEA:13897"/>
        <dbReference type="ChEBI" id="CHEBI:29748"/>
        <dbReference type="ChEBI" id="CHEBI:29934"/>
        <dbReference type="EC" id="5.4.99.5"/>
    </reaction>
</comment>
<dbReference type="EC" id="4.2.3.4" evidence="4 9"/>
<comment type="cofactor">
    <cofactor evidence="9">
        <name>Co(2+)</name>
        <dbReference type="ChEBI" id="CHEBI:48828"/>
    </cofactor>
    <cofactor evidence="9">
        <name>Zn(2+)</name>
        <dbReference type="ChEBI" id="CHEBI:29105"/>
    </cofactor>
    <text evidence="9">Binds 1 divalent metal cation per subunit. Can use either Co(2+) or Zn(2+).</text>
</comment>
<keyword evidence="14" id="KW-1185">Reference proteome</keyword>
<feature type="binding site" evidence="9">
    <location>
        <position position="146"/>
    </location>
    <ligand>
        <name>NAD(+)</name>
        <dbReference type="ChEBI" id="CHEBI:57540"/>
    </ligand>
</feature>
<dbReference type="InterPro" id="IPR056179">
    <property type="entry name" value="DHQS_C"/>
</dbReference>
<feature type="binding site" evidence="9">
    <location>
        <position position="137"/>
    </location>
    <ligand>
        <name>NAD(+)</name>
        <dbReference type="ChEBI" id="CHEBI:57540"/>
    </ligand>
</feature>
<dbReference type="InterPro" id="IPR050071">
    <property type="entry name" value="Dehydroquinate_synthase"/>
</dbReference>
<evidence type="ECO:0000259" key="11">
    <source>
        <dbReference type="Pfam" id="PF01761"/>
    </source>
</evidence>